<dbReference type="Pfam" id="PF00069">
    <property type="entry name" value="Pkinase"/>
    <property type="match status" value="1"/>
</dbReference>
<dbReference type="GO" id="GO:0004674">
    <property type="term" value="F:protein serine/threonine kinase activity"/>
    <property type="evidence" value="ECO:0007669"/>
    <property type="project" value="TreeGrafter"/>
</dbReference>
<keyword evidence="4" id="KW-0067">ATP-binding</keyword>
<dbReference type="PANTHER" id="PTHR44329">
    <property type="entry name" value="SERINE/THREONINE-PROTEIN KINASE TNNI3K-RELATED"/>
    <property type="match status" value="1"/>
</dbReference>
<keyword evidence="1" id="KW-0808">Transferase</keyword>
<keyword evidence="2" id="KW-0547">Nucleotide-binding</keyword>
<dbReference type="SMART" id="SM00220">
    <property type="entry name" value="S_TKc"/>
    <property type="match status" value="1"/>
</dbReference>
<evidence type="ECO:0000256" key="3">
    <source>
        <dbReference type="ARBA" id="ARBA00022777"/>
    </source>
</evidence>
<dbReference type="Proteomes" id="UP000799757">
    <property type="component" value="Unassembled WGS sequence"/>
</dbReference>
<name>A0A6A6WT15_9PLEO</name>
<dbReference type="InterPro" id="IPR011009">
    <property type="entry name" value="Kinase-like_dom_sf"/>
</dbReference>
<dbReference type="InterPro" id="IPR000719">
    <property type="entry name" value="Prot_kinase_dom"/>
</dbReference>
<evidence type="ECO:0000256" key="1">
    <source>
        <dbReference type="ARBA" id="ARBA00022679"/>
    </source>
</evidence>
<evidence type="ECO:0000256" key="4">
    <source>
        <dbReference type="ARBA" id="ARBA00022840"/>
    </source>
</evidence>
<sequence>MTAATRQHFQVPLLADSYAEDGTPLFKKWIGNPHVIRTPYSPSPIDRYRREADLLSQCSHNHIVRIKGFHNSELDTEIRLDLELAPYGSVLRFNASGPEKMSTFPHRLEQLIQIVDALDYLHTTARMVHASVHLSHMLVFRREDDVDYPSGLVKLCSFGGAFKVGETGQPMTPLDCRPPESFTNEDRFPEAYRSFATITMLPCYDIYSIGRFILRRLFKIDPEAPIRAMAGGKATEEDYRAAFRTHTQGIRDGSYIEEATETLPDWWKDVVRSCCTIDPAKRLSAQELKTKLIQEGRQQALP</sequence>
<keyword evidence="3 6" id="KW-0418">Kinase</keyword>
<reference evidence="6" key="1">
    <citation type="journal article" date="2020" name="Stud. Mycol.">
        <title>101 Dothideomycetes genomes: a test case for predicting lifestyles and emergence of pathogens.</title>
        <authorList>
            <person name="Haridas S."/>
            <person name="Albert R."/>
            <person name="Binder M."/>
            <person name="Bloem J."/>
            <person name="Labutti K."/>
            <person name="Salamov A."/>
            <person name="Andreopoulos B."/>
            <person name="Baker S."/>
            <person name="Barry K."/>
            <person name="Bills G."/>
            <person name="Bluhm B."/>
            <person name="Cannon C."/>
            <person name="Castanera R."/>
            <person name="Culley D."/>
            <person name="Daum C."/>
            <person name="Ezra D."/>
            <person name="Gonzalez J."/>
            <person name="Henrissat B."/>
            <person name="Kuo A."/>
            <person name="Liang C."/>
            <person name="Lipzen A."/>
            <person name="Lutzoni F."/>
            <person name="Magnuson J."/>
            <person name="Mondo S."/>
            <person name="Nolan M."/>
            <person name="Ohm R."/>
            <person name="Pangilinan J."/>
            <person name="Park H.-J."/>
            <person name="Ramirez L."/>
            <person name="Alfaro M."/>
            <person name="Sun H."/>
            <person name="Tritt A."/>
            <person name="Yoshinaga Y."/>
            <person name="Zwiers L.-H."/>
            <person name="Turgeon B."/>
            <person name="Goodwin S."/>
            <person name="Spatafora J."/>
            <person name="Crous P."/>
            <person name="Grigoriev I."/>
        </authorList>
    </citation>
    <scope>NUCLEOTIDE SEQUENCE</scope>
    <source>
        <strain evidence="6">CBS 109.77</strain>
    </source>
</reference>
<dbReference type="PANTHER" id="PTHR44329:SF288">
    <property type="entry name" value="MITOGEN-ACTIVATED PROTEIN KINASE KINASE KINASE 20"/>
    <property type="match status" value="1"/>
</dbReference>
<accession>A0A6A6WT15</accession>
<dbReference type="SUPFAM" id="SSF56112">
    <property type="entry name" value="Protein kinase-like (PK-like)"/>
    <property type="match status" value="1"/>
</dbReference>
<evidence type="ECO:0000313" key="7">
    <source>
        <dbReference type="Proteomes" id="UP000799757"/>
    </source>
</evidence>
<dbReference type="OrthoDB" id="10252171at2759"/>
<dbReference type="Gene3D" id="1.10.510.10">
    <property type="entry name" value="Transferase(Phosphotransferase) domain 1"/>
    <property type="match status" value="1"/>
</dbReference>
<dbReference type="GO" id="GO:0005524">
    <property type="term" value="F:ATP binding"/>
    <property type="evidence" value="ECO:0007669"/>
    <property type="project" value="UniProtKB-KW"/>
</dbReference>
<organism evidence="6 7">
    <name type="scientific">Melanomma pulvis-pyrius CBS 109.77</name>
    <dbReference type="NCBI Taxonomy" id="1314802"/>
    <lineage>
        <taxon>Eukaryota</taxon>
        <taxon>Fungi</taxon>
        <taxon>Dikarya</taxon>
        <taxon>Ascomycota</taxon>
        <taxon>Pezizomycotina</taxon>
        <taxon>Dothideomycetes</taxon>
        <taxon>Pleosporomycetidae</taxon>
        <taxon>Pleosporales</taxon>
        <taxon>Melanommataceae</taxon>
        <taxon>Melanomma</taxon>
    </lineage>
</organism>
<gene>
    <name evidence="6" type="ORF">K505DRAFT_367645</name>
</gene>
<evidence type="ECO:0000256" key="2">
    <source>
        <dbReference type="ARBA" id="ARBA00022741"/>
    </source>
</evidence>
<dbReference type="EMBL" id="MU002360">
    <property type="protein sequence ID" value="KAF2787103.1"/>
    <property type="molecule type" value="Genomic_DNA"/>
</dbReference>
<evidence type="ECO:0000313" key="6">
    <source>
        <dbReference type="EMBL" id="KAF2787103.1"/>
    </source>
</evidence>
<keyword evidence="7" id="KW-1185">Reference proteome</keyword>
<dbReference type="AlphaFoldDB" id="A0A6A6WT15"/>
<feature type="domain" description="Protein kinase" evidence="5">
    <location>
        <begin position="1"/>
        <end position="293"/>
    </location>
</feature>
<dbReference type="InterPro" id="IPR051681">
    <property type="entry name" value="Ser/Thr_Kinases-Pseudokinases"/>
</dbReference>
<proteinExistence type="predicted"/>
<evidence type="ECO:0000259" key="5">
    <source>
        <dbReference type="PROSITE" id="PS50011"/>
    </source>
</evidence>
<dbReference type="PROSITE" id="PS50011">
    <property type="entry name" value="PROTEIN_KINASE_DOM"/>
    <property type="match status" value="1"/>
</dbReference>
<protein>
    <submittedName>
        <fullName evidence="6">Kinase-like protein</fullName>
    </submittedName>
</protein>